<accession>A0ABT7NIM0</accession>
<organism evidence="1 2">
    <name type="scientific">Sphingobacterium hotanense</name>
    <dbReference type="NCBI Taxonomy" id="649196"/>
    <lineage>
        <taxon>Bacteria</taxon>
        <taxon>Pseudomonadati</taxon>
        <taxon>Bacteroidota</taxon>
        <taxon>Sphingobacteriia</taxon>
        <taxon>Sphingobacteriales</taxon>
        <taxon>Sphingobacteriaceae</taxon>
        <taxon>Sphingobacterium</taxon>
    </lineage>
</organism>
<dbReference type="SUPFAM" id="SSF48150">
    <property type="entry name" value="DNA-glycosylase"/>
    <property type="match status" value="1"/>
</dbReference>
<dbReference type="InterPro" id="IPR011257">
    <property type="entry name" value="DNA_glycosylase"/>
</dbReference>
<dbReference type="EMBL" id="JACAGK010000003">
    <property type="protein sequence ID" value="MDM1047025.1"/>
    <property type="molecule type" value="Genomic_DNA"/>
</dbReference>
<evidence type="ECO:0000313" key="2">
    <source>
        <dbReference type="Proteomes" id="UP001170954"/>
    </source>
</evidence>
<dbReference type="InterPro" id="IPR005019">
    <property type="entry name" value="Adenine_glyco"/>
</dbReference>
<reference evidence="1" key="2">
    <citation type="journal article" date="2022" name="Sci. Total Environ.">
        <title>Prevalence, transmission, and molecular epidemiology of tet(X)-positive bacteria among humans, animals, and environmental niches in China: An epidemiological, and genomic-based study.</title>
        <authorList>
            <person name="Dong N."/>
            <person name="Zeng Y."/>
            <person name="Cai C."/>
            <person name="Sun C."/>
            <person name="Lu J."/>
            <person name="Liu C."/>
            <person name="Zhou H."/>
            <person name="Sun Q."/>
            <person name="Shu L."/>
            <person name="Wang H."/>
            <person name="Wang Y."/>
            <person name="Wang S."/>
            <person name="Wu C."/>
            <person name="Chan E.W."/>
            <person name="Chen G."/>
            <person name="Shen Z."/>
            <person name="Chen S."/>
            <person name="Zhang R."/>
        </authorList>
    </citation>
    <scope>NUCLEOTIDE SEQUENCE</scope>
    <source>
        <strain evidence="1">R1692</strain>
    </source>
</reference>
<dbReference type="RefSeq" id="WP_286650336.1">
    <property type="nucleotide sequence ID" value="NZ_JACAGK010000003.1"/>
</dbReference>
<name>A0ABT7NIM0_9SPHI</name>
<proteinExistence type="predicted"/>
<evidence type="ECO:0000313" key="1">
    <source>
        <dbReference type="EMBL" id="MDM1047025.1"/>
    </source>
</evidence>
<protein>
    <submittedName>
        <fullName evidence="1">DNA-3-methyladenine glycosylase I</fullName>
    </submittedName>
</protein>
<comment type="caution">
    <text evidence="1">The sequence shown here is derived from an EMBL/GenBank/DDBJ whole genome shotgun (WGS) entry which is preliminary data.</text>
</comment>
<sequence length="188" mass="21905">MSNKELVRCGWCGNDAEYQAYHDQEWGKQVKDDKTLFEFLILESAQAGLSWITILRRRENYRKAFADFDVEKVAAMTEKDQERLLQDPGIIRNKLKIKTTISNAQIFIEIQKEFGSFYNYLYSFMPDKKPIINSYEDYRQAPATSPISDAIAKDLKKRGIRFFGTTICYAYMQAVGMVNDHMLSCSFR</sequence>
<dbReference type="PANTHER" id="PTHR30037:SF4">
    <property type="entry name" value="DNA-3-METHYLADENINE GLYCOSYLASE I"/>
    <property type="match status" value="1"/>
</dbReference>
<dbReference type="PANTHER" id="PTHR30037">
    <property type="entry name" value="DNA-3-METHYLADENINE GLYCOSYLASE 1"/>
    <property type="match status" value="1"/>
</dbReference>
<dbReference type="Gene3D" id="1.10.340.30">
    <property type="entry name" value="Hypothetical protein, domain 2"/>
    <property type="match status" value="1"/>
</dbReference>
<dbReference type="Proteomes" id="UP001170954">
    <property type="component" value="Unassembled WGS sequence"/>
</dbReference>
<dbReference type="Pfam" id="PF03352">
    <property type="entry name" value="Adenine_glyco"/>
    <property type="match status" value="1"/>
</dbReference>
<dbReference type="InterPro" id="IPR004597">
    <property type="entry name" value="Tag"/>
</dbReference>
<keyword evidence="2" id="KW-1185">Reference proteome</keyword>
<reference evidence="1" key="1">
    <citation type="submission" date="2020-06" db="EMBL/GenBank/DDBJ databases">
        <authorList>
            <person name="Dong N."/>
        </authorList>
    </citation>
    <scope>NUCLEOTIDE SEQUENCE</scope>
    <source>
        <strain evidence="1">R1692</strain>
    </source>
</reference>
<dbReference type="InterPro" id="IPR052891">
    <property type="entry name" value="DNA-3mA_glycosylase"/>
</dbReference>
<gene>
    <name evidence="1" type="ORF">HX018_02035</name>
</gene>
<dbReference type="NCBIfam" id="TIGR00624">
    <property type="entry name" value="tag"/>
    <property type="match status" value="1"/>
</dbReference>